<evidence type="ECO:0000313" key="1">
    <source>
        <dbReference type="EMBL" id="CAF4904984.1"/>
    </source>
</evidence>
<dbReference type="EMBL" id="CAJOBP010077965">
    <property type="protein sequence ID" value="CAF4904984.1"/>
    <property type="molecule type" value="Genomic_DNA"/>
</dbReference>
<feature type="non-terminal residue" evidence="1">
    <location>
        <position position="68"/>
    </location>
</feature>
<reference evidence="1" key="1">
    <citation type="submission" date="2021-02" db="EMBL/GenBank/DDBJ databases">
        <authorList>
            <person name="Nowell W R."/>
        </authorList>
    </citation>
    <scope>NUCLEOTIDE SEQUENCE</scope>
</reference>
<accession>A0A821VC29</accession>
<proteinExistence type="predicted"/>
<name>A0A821VC29_9BILA</name>
<comment type="caution">
    <text evidence="1">The sequence shown here is derived from an EMBL/GenBank/DDBJ whole genome shotgun (WGS) entry which is preliminary data.</text>
</comment>
<organism evidence="1 2">
    <name type="scientific">Rotaria socialis</name>
    <dbReference type="NCBI Taxonomy" id="392032"/>
    <lineage>
        <taxon>Eukaryota</taxon>
        <taxon>Metazoa</taxon>
        <taxon>Spiralia</taxon>
        <taxon>Gnathifera</taxon>
        <taxon>Rotifera</taxon>
        <taxon>Eurotatoria</taxon>
        <taxon>Bdelloidea</taxon>
        <taxon>Philodinida</taxon>
        <taxon>Philodinidae</taxon>
        <taxon>Rotaria</taxon>
    </lineage>
</organism>
<keyword evidence="2" id="KW-1185">Reference proteome</keyword>
<dbReference type="AlphaFoldDB" id="A0A821VC29"/>
<protein>
    <submittedName>
        <fullName evidence="1">Uncharacterized protein</fullName>
    </submittedName>
</protein>
<gene>
    <name evidence="1" type="ORF">UJA718_LOCUS45700</name>
</gene>
<sequence length="68" mass="8109">MQDLMKSIQRIDEAIQIYYTKSSDKYSHIDQSEIEKANKILTEKQTWYDQTANRFNALKKHEDPTILC</sequence>
<dbReference type="Proteomes" id="UP000663873">
    <property type="component" value="Unassembled WGS sequence"/>
</dbReference>
<evidence type="ECO:0000313" key="2">
    <source>
        <dbReference type="Proteomes" id="UP000663873"/>
    </source>
</evidence>